<comment type="similarity">
    <text evidence="1">Belongs to the thiamine-monophosphate kinase family.</text>
</comment>
<protein>
    <recommendedName>
        <fullName evidence="1">Thiamine-monophosphate kinase</fullName>
        <shortName evidence="1">TMP kinase</shortName>
        <shortName evidence="1">Thiamine-phosphate kinase</shortName>
        <ecNumber evidence="1">2.7.4.16</ecNumber>
    </recommendedName>
</protein>
<dbReference type="PANTHER" id="PTHR30270:SF0">
    <property type="entry name" value="THIAMINE-MONOPHOSPHATE KINASE"/>
    <property type="match status" value="1"/>
</dbReference>
<dbReference type="InterPro" id="IPR036676">
    <property type="entry name" value="PurM-like_C_sf"/>
</dbReference>
<feature type="binding site" evidence="1">
    <location>
        <position position="122"/>
    </location>
    <ligand>
        <name>Mg(2+)</name>
        <dbReference type="ChEBI" id="CHEBI:18420"/>
        <label>1</label>
    </ligand>
</feature>
<dbReference type="HAMAP" id="MF_02128">
    <property type="entry name" value="TMP_kinase"/>
    <property type="match status" value="1"/>
</dbReference>
<dbReference type="NCBIfam" id="TIGR01379">
    <property type="entry name" value="thiL"/>
    <property type="match status" value="1"/>
</dbReference>
<name>A0A940X1C8_9BACI</name>
<dbReference type="Pfam" id="PF00586">
    <property type="entry name" value="AIRS"/>
    <property type="match status" value="1"/>
</dbReference>
<dbReference type="InterPro" id="IPR010918">
    <property type="entry name" value="PurM-like_C_dom"/>
</dbReference>
<dbReference type="InterPro" id="IPR016188">
    <property type="entry name" value="PurM-like_N"/>
</dbReference>
<proteinExistence type="inferred from homology"/>
<dbReference type="EC" id="2.7.4.16" evidence="1"/>
<feature type="binding site" evidence="1">
    <location>
        <position position="45"/>
    </location>
    <ligand>
        <name>Mg(2+)</name>
        <dbReference type="ChEBI" id="CHEBI:18420"/>
        <label>2</label>
    </ligand>
</feature>
<feature type="binding site" evidence="1">
    <location>
        <position position="217"/>
    </location>
    <ligand>
        <name>Mg(2+)</name>
        <dbReference type="ChEBI" id="CHEBI:18420"/>
        <label>3</label>
    </ligand>
</feature>
<feature type="binding site" evidence="1">
    <location>
        <position position="267"/>
    </location>
    <ligand>
        <name>substrate</name>
    </ligand>
</feature>
<feature type="domain" description="PurM-like C-terminal" evidence="3">
    <location>
        <begin position="152"/>
        <end position="305"/>
    </location>
</feature>
<feature type="binding site" evidence="1">
    <location>
        <begin position="121"/>
        <end position="122"/>
    </location>
    <ligand>
        <name>ATP</name>
        <dbReference type="ChEBI" id="CHEBI:30616"/>
    </ligand>
</feature>
<evidence type="ECO:0000256" key="1">
    <source>
        <dbReference type="HAMAP-Rule" id="MF_02128"/>
    </source>
</evidence>
<dbReference type="Gene3D" id="3.90.650.10">
    <property type="entry name" value="PurM-like C-terminal domain"/>
    <property type="match status" value="1"/>
</dbReference>
<sequence length="330" mass="35747">MKDEFAFISNISPEKTHQSSLLKGIGDDAAVYRGSSQFDEVVCVDTMVEGIHFRKDTLTPLQIGKKGLAVNVSDLAAMGAIPLFYLVSVAVSPSWNEQELREIYAGMEDLAKEYQMDLIGGDTVSTGDALVLTVTVIGRVEQGCARYRHTAQVGDTVFVTGTVGGSAAGLELLLQQGLNGDFTGEEQSLLLAHQEPMPHVVAGRLLANYSARISLNDISDGLASEANELAEASGVQLMIESDKIPFHPAIAQIPHQKQLEYALFGGEDFALIGTVPSEQSDSLAKMFSEKGLFFKEIGSVLEGPVGVFLKDEHQQRKLEKQGYNHFQKRG</sequence>
<gene>
    <name evidence="1" type="primary">thiL</name>
    <name evidence="4" type="ORF">J7W16_17855</name>
</gene>
<dbReference type="Proteomes" id="UP000678228">
    <property type="component" value="Unassembled WGS sequence"/>
</dbReference>
<dbReference type="EMBL" id="JAGKSQ010000009">
    <property type="protein sequence ID" value="MBP3952989.1"/>
    <property type="molecule type" value="Genomic_DNA"/>
</dbReference>
<dbReference type="Gene3D" id="3.30.1330.10">
    <property type="entry name" value="PurM-like, N-terminal domain"/>
    <property type="match status" value="1"/>
</dbReference>
<dbReference type="SUPFAM" id="SSF56042">
    <property type="entry name" value="PurM C-terminal domain-like"/>
    <property type="match status" value="1"/>
</dbReference>
<feature type="binding site" evidence="1">
    <location>
        <position position="45"/>
    </location>
    <ligand>
        <name>Mg(2+)</name>
        <dbReference type="ChEBI" id="CHEBI:18420"/>
        <label>1</label>
    </ligand>
</feature>
<dbReference type="InterPro" id="IPR036921">
    <property type="entry name" value="PurM-like_N_sf"/>
</dbReference>
<comment type="caution">
    <text evidence="1">Lacks conserved residue(s) required for the propagation of feature annotation.</text>
</comment>
<keyword evidence="1" id="KW-0479">Metal-binding</keyword>
<feature type="binding site" evidence="1">
    <location>
        <position position="74"/>
    </location>
    <ligand>
        <name>Mg(2+)</name>
        <dbReference type="ChEBI" id="CHEBI:18420"/>
        <label>2</label>
    </ligand>
</feature>
<dbReference type="Pfam" id="PF02769">
    <property type="entry name" value="AIRS_C"/>
    <property type="match status" value="1"/>
</dbReference>
<dbReference type="GO" id="GO:0009030">
    <property type="term" value="F:thiamine-phosphate kinase activity"/>
    <property type="evidence" value="ECO:0007669"/>
    <property type="project" value="UniProtKB-UniRule"/>
</dbReference>
<dbReference type="GO" id="GO:0000287">
    <property type="term" value="F:magnesium ion binding"/>
    <property type="evidence" value="ECO:0007669"/>
    <property type="project" value="UniProtKB-UniRule"/>
</dbReference>
<comment type="function">
    <text evidence="1">Catalyzes the ATP-dependent phosphorylation of thiamine-monophosphate (TMP) to form thiamine-pyrophosphate (TPP), the active form of vitamin B1.</text>
</comment>
<comment type="caution">
    <text evidence="4">The sequence shown here is derived from an EMBL/GenBank/DDBJ whole genome shotgun (WGS) entry which is preliminary data.</text>
</comment>
<feature type="binding site" evidence="1">
    <location>
        <position position="74"/>
    </location>
    <ligand>
        <name>Mg(2+)</name>
        <dbReference type="ChEBI" id="CHEBI:18420"/>
        <label>4</label>
    </ligand>
</feature>
<dbReference type="RefSeq" id="WP_210598847.1">
    <property type="nucleotide sequence ID" value="NZ_JAGKSQ010000009.1"/>
</dbReference>
<evidence type="ECO:0000259" key="2">
    <source>
        <dbReference type="Pfam" id="PF00586"/>
    </source>
</evidence>
<feature type="binding site" evidence="1">
    <location>
        <position position="104"/>
    </location>
    <ligand>
        <name>ATP</name>
        <dbReference type="ChEBI" id="CHEBI:30616"/>
    </ligand>
</feature>
<dbReference type="GO" id="GO:0009228">
    <property type="term" value="P:thiamine biosynthetic process"/>
    <property type="evidence" value="ECO:0007669"/>
    <property type="project" value="UniProtKB-KW"/>
</dbReference>
<keyword evidence="1" id="KW-0547">Nucleotide-binding</keyword>
<feature type="binding site" evidence="1">
    <location>
        <position position="28"/>
    </location>
    <ligand>
        <name>Mg(2+)</name>
        <dbReference type="ChEBI" id="CHEBI:18420"/>
        <label>4</label>
    </ligand>
</feature>
<keyword evidence="1" id="KW-0067">ATP-binding</keyword>
<dbReference type="GO" id="GO:0009229">
    <property type="term" value="P:thiamine diphosphate biosynthetic process"/>
    <property type="evidence" value="ECO:0007669"/>
    <property type="project" value="UniProtKB-UniRule"/>
</dbReference>
<evidence type="ECO:0000313" key="4">
    <source>
        <dbReference type="EMBL" id="MBP3952989.1"/>
    </source>
</evidence>
<feature type="binding site" evidence="1">
    <location>
        <position position="74"/>
    </location>
    <ligand>
        <name>Mg(2+)</name>
        <dbReference type="ChEBI" id="CHEBI:18420"/>
        <label>3</label>
    </ligand>
</feature>
<accession>A0A940X1C8</accession>
<comment type="catalytic activity">
    <reaction evidence="1">
        <text>thiamine phosphate + ATP = thiamine diphosphate + ADP</text>
        <dbReference type="Rhea" id="RHEA:15913"/>
        <dbReference type="ChEBI" id="CHEBI:30616"/>
        <dbReference type="ChEBI" id="CHEBI:37575"/>
        <dbReference type="ChEBI" id="CHEBI:58937"/>
        <dbReference type="ChEBI" id="CHEBI:456216"/>
        <dbReference type="EC" id="2.7.4.16"/>
    </reaction>
</comment>
<keyword evidence="5" id="KW-1185">Reference proteome</keyword>
<reference evidence="4" key="1">
    <citation type="submission" date="2021-03" db="EMBL/GenBank/DDBJ databases">
        <title>Bacillus suaedae sp. nov., isolated from Suaeda aralocaspica.</title>
        <authorList>
            <person name="Lei R.F.R."/>
        </authorList>
    </citation>
    <scope>NUCLEOTIDE SEQUENCE</scope>
    <source>
        <strain evidence="4">YZJH907-2</strain>
    </source>
</reference>
<evidence type="ECO:0000313" key="5">
    <source>
        <dbReference type="Proteomes" id="UP000678228"/>
    </source>
</evidence>
<comment type="miscellaneous">
    <text evidence="1">Reaction mechanism of ThiL seems to utilize a direct, inline transfer of the gamma-phosphate of ATP to TMP rather than a phosphorylated enzyme intermediate.</text>
</comment>
<keyword evidence="1 4" id="KW-0418">Kinase</keyword>
<dbReference type="InterPro" id="IPR006283">
    <property type="entry name" value="ThiL-like"/>
</dbReference>
<feature type="binding site" evidence="1">
    <location>
        <position position="323"/>
    </location>
    <ligand>
        <name>substrate</name>
    </ligand>
</feature>
<dbReference type="CDD" id="cd02194">
    <property type="entry name" value="ThiL"/>
    <property type="match status" value="1"/>
</dbReference>
<comment type="pathway">
    <text evidence="1">Cofactor biosynthesis; thiamine diphosphate biosynthesis; thiamine diphosphate from thiamine phosphate: step 1/1.</text>
</comment>
<evidence type="ECO:0000259" key="3">
    <source>
        <dbReference type="Pfam" id="PF02769"/>
    </source>
</evidence>
<dbReference type="GO" id="GO:0005524">
    <property type="term" value="F:ATP binding"/>
    <property type="evidence" value="ECO:0007669"/>
    <property type="project" value="UniProtKB-UniRule"/>
</dbReference>
<feature type="binding site" evidence="1">
    <location>
        <position position="219"/>
    </location>
    <ligand>
        <name>ATP</name>
        <dbReference type="ChEBI" id="CHEBI:30616"/>
    </ligand>
</feature>
<dbReference type="AlphaFoldDB" id="A0A940X1C8"/>
<keyword evidence="1" id="KW-0784">Thiamine biosynthesis</keyword>
<feature type="binding site" evidence="1">
    <location>
        <position position="52"/>
    </location>
    <ligand>
        <name>substrate</name>
    </ligand>
</feature>
<feature type="binding site" evidence="1">
    <location>
        <position position="148"/>
    </location>
    <ligand>
        <name>ATP</name>
        <dbReference type="ChEBI" id="CHEBI:30616"/>
    </ligand>
</feature>
<keyword evidence="1 4" id="KW-0808">Transferase</keyword>
<dbReference type="PIRSF" id="PIRSF005303">
    <property type="entry name" value="Thiam_monoph_kin"/>
    <property type="match status" value="1"/>
</dbReference>
<feature type="binding site" evidence="1">
    <location>
        <position position="220"/>
    </location>
    <ligand>
        <name>Mg(2+)</name>
        <dbReference type="ChEBI" id="CHEBI:18420"/>
        <label>5</label>
    </ligand>
</feature>
<dbReference type="SUPFAM" id="SSF55326">
    <property type="entry name" value="PurM N-terminal domain-like"/>
    <property type="match status" value="1"/>
</dbReference>
<dbReference type="PANTHER" id="PTHR30270">
    <property type="entry name" value="THIAMINE-MONOPHOSPHATE KINASE"/>
    <property type="match status" value="1"/>
</dbReference>
<feature type="binding site" evidence="1">
    <location>
        <position position="28"/>
    </location>
    <ligand>
        <name>Mg(2+)</name>
        <dbReference type="ChEBI" id="CHEBI:18420"/>
        <label>3</label>
    </ligand>
</feature>
<organism evidence="4 5">
    <name type="scientific">Halalkalibacter suaedae</name>
    <dbReference type="NCBI Taxonomy" id="2822140"/>
    <lineage>
        <taxon>Bacteria</taxon>
        <taxon>Bacillati</taxon>
        <taxon>Bacillota</taxon>
        <taxon>Bacilli</taxon>
        <taxon>Bacillales</taxon>
        <taxon>Bacillaceae</taxon>
        <taxon>Halalkalibacter</taxon>
    </lineage>
</organism>
<keyword evidence="1" id="KW-0460">Magnesium</keyword>
<feature type="domain" description="PurM-like N-terminal" evidence="2">
    <location>
        <begin position="26"/>
        <end position="140"/>
    </location>
</feature>